<sequence>MLSLNEIDMDMLTTAMENHGYDFRWWLDPQTGQLDMAGDSVDDALSEEELEERGAIFVEPVESHEGCADMEDFIDGLEDQRAREALLAAINRSRPFRHFKDTLYDFPELQDQWYAFHEARMRRRAIEWLVYVGVVDEQEAQRALEE</sequence>
<reference evidence="1" key="1">
    <citation type="submission" date="2022-01" db="EMBL/GenBank/DDBJ databases">
        <authorList>
            <person name="Jo J.-H."/>
            <person name="Im W.-T."/>
        </authorList>
    </citation>
    <scope>NUCLEOTIDE SEQUENCE</scope>
    <source>
        <strain evidence="1">I2-34</strain>
    </source>
</reference>
<proteinExistence type="predicted"/>
<protein>
    <submittedName>
        <fullName evidence="1">UPF0158 family protein</fullName>
    </submittedName>
</protein>
<evidence type="ECO:0000313" key="1">
    <source>
        <dbReference type="EMBL" id="MCG2620878.1"/>
    </source>
</evidence>
<comment type="caution">
    <text evidence="1">The sequence shown here is derived from an EMBL/GenBank/DDBJ whole genome shotgun (WGS) entry which is preliminary data.</text>
</comment>
<accession>A0ABS9L2M2</accession>
<gene>
    <name evidence="1" type="ORF">LVY72_02995</name>
</gene>
<dbReference type="Pfam" id="PF03682">
    <property type="entry name" value="UPF0158"/>
    <property type="match status" value="1"/>
</dbReference>
<organism evidence="1 2">
    <name type="scientific">Arthrobacter hankyongi</name>
    <dbReference type="NCBI Taxonomy" id="2904801"/>
    <lineage>
        <taxon>Bacteria</taxon>
        <taxon>Bacillati</taxon>
        <taxon>Actinomycetota</taxon>
        <taxon>Actinomycetes</taxon>
        <taxon>Micrococcales</taxon>
        <taxon>Micrococcaceae</taxon>
        <taxon>Arthrobacter</taxon>
    </lineage>
</organism>
<dbReference type="InterPro" id="IPR005361">
    <property type="entry name" value="UPF0158"/>
</dbReference>
<keyword evidence="2" id="KW-1185">Reference proteome</keyword>
<evidence type="ECO:0000313" key="2">
    <source>
        <dbReference type="Proteomes" id="UP001165368"/>
    </source>
</evidence>
<dbReference type="RefSeq" id="WP_237817960.1">
    <property type="nucleotide sequence ID" value="NZ_JAKLTQ010000001.1"/>
</dbReference>
<dbReference type="EMBL" id="JAKLTQ010000001">
    <property type="protein sequence ID" value="MCG2620878.1"/>
    <property type="molecule type" value="Genomic_DNA"/>
</dbReference>
<dbReference type="Proteomes" id="UP001165368">
    <property type="component" value="Unassembled WGS sequence"/>
</dbReference>
<name>A0ABS9L2M2_9MICC</name>